<protein>
    <recommendedName>
        <fullName evidence="1">COMM domain-containing protein</fullName>
    </recommendedName>
</protein>
<dbReference type="InterPro" id="IPR037360">
    <property type="entry name" value="COMMD9"/>
</dbReference>
<dbReference type="InterPro" id="IPR048676">
    <property type="entry name" value="COMMD9_N"/>
</dbReference>
<organism evidence="2 3">
    <name type="scientific">Gadus morhua</name>
    <name type="common">Atlantic cod</name>
    <dbReference type="NCBI Taxonomy" id="8049"/>
    <lineage>
        <taxon>Eukaryota</taxon>
        <taxon>Metazoa</taxon>
        <taxon>Chordata</taxon>
        <taxon>Craniata</taxon>
        <taxon>Vertebrata</taxon>
        <taxon>Euteleostomi</taxon>
        <taxon>Actinopterygii</taxon>
        <taxon>Neopterygii</taxon>
        <taxon>Teleostei</taxon>
        <taxon>Neoteleostei</taxon>
        <taxon>Acanthomorphata</taxon>
        <taxon>Zeiogadaria</taxon>
        <taxon>Gadariae</taxon>
        <taxon>Gadiformes</taxon>
        <taxon>Gadoidei</taxon>
        <taxon>Gadidae</taxon>
        <taxon>Gadus</taxon>
    </lineage>
</organism>
<evidence type="ECO:0000313" key="3">
    <source>
        <dbReference type="Proteomes" id="UP000694546"/>
    </source>
</evidence>
<feature type="domain" description="COMM" evidence="1">
    <location>
        <begin position="120"/>
        <end position="192"/>
    </location>
</feature>
<dbReference type="Pfam" id="PF07258">
    <property type="entry name" value="COMM_domain"/>
    <property type="match status" value="1"/>
</dbReference>
<dbReference type="Pfam" id="PF20923">
    <property type="entry name" value="COMMD9_HN"/>
    <property type="match status" value="1"/>
</dbReference>
<dbReference type="AlphaFoldDB" id="A0A8C4Z441"/>
<dbReference type="GeneTree" id="ENSGT00390000006218"/>
<dbReference type="InterPro" id="IPR017920">
    <property type="entry name" value="COMM"/>
</dbReference>
<dbReference type="PANTHER" id="PTHR15663">
    <property type="entry name" value="COMM DOMAIN-CONTAINING PROTEIN 9"/>
    <property type="match status" value="1"/>
</dbReference>
<reference evidence="2" key="2">
    <citation type="submission" date="2025-09" db="UniProtKB">
        <authorList>
            <consortium name="Ensembl"/>
        </authorList>
    </citation>
    <scope>IDENTIFICATION</scope>
</reference>
<dbReference type="Ensembl" id="ENSGMOT00000006525.2">
    <property type="protein sequence ID" value="ENSGMOP00000006341.2"/>
    <property type="gene ID" value="ENSGMOG00000005921.2"/>
</dbReference>
<name>A0A8C4Z441_GADMO</name>
<sequence length="194" mass="21608">MAAPFDEQFFVSLELLLKSPSKDALRELFSQSYQQVALEGGRLAQRTAEDLDIPFAQLLQCLHSLAHHVVFRGLTRPQQIQDLFPASFHASLKNLITKILLELSPAWRSEAIQTHISLPQLKAFDWRVDMVTSSDSVSRMAVPSCLLTNTSLKASMCVCLGEDRVVVESSRETLDTMLDGLGRLRQQLALVAGK</sequence>
<dbReference type="Proteomes" id="UP000694546">
    <property type="component" value="Chromosome 9"/>
</dbReference>
<reference evidence="2" key="1">
    <citation type="submission" date="2025-08" db="UniProtKB">
        <authorList>
            <consortium name="Ensembl"/>
        </authorList>
    </citation>
    <scope>IDENTIFICATION</scope>
</reference>
<keyword evidence="3" id="KW-1185">Reference proteome</keyword>
<evidence type="ECO:0000259" key="1">
    <source>
        <dbReference type="PROSITE" id="PS51269"/>
    </source>
</evidence>
<proteinExistence type="predicted"/>
<dbReference type="OMA" id="SHHVLFY"/>
<evidence type="ECO:0000313" key="2">
    <source>
        <dbReference type="Ensembl" id="ENSGMOP00000006341.2"/>
    </source>
</evidence>
<dbReference type="PROSITE" id="PS51269">
    <property type="entry name" value="COMM"/>
    <property type="match status" value="1"/>
</dbReference>
<accession>A0A8C4Z441</accession>
<dbReference type="PANTHER" id="PTHR15663:SF4">
    <property type="entry name" value="COMM DOMAIN-CONTAINING PROTEIN 9"/>
    <property type="match status" value="1"/>
</dbReference>
<gene>
    <name evidence="2" type="primary">commd9</name>
</gene>